<evidence type="ECO:0000256" key="2">
    <source>
        <dbReference type="ARBA" id="ARBA00023242"/>
    </source>
</evidence>
<organism evidence="4 5">
    <name type="scientific">Rhizoctonia solani 123E</name>
    <dbReference type="NCBI Taxonomy" id="1423351"/>
    <lineage>
        <taxon>Eukaryota</taxon>
        <taxon>Fungi</taxon>
        <taxon>Dikarya</taxon>
        <taxon>Basidiomycota</taxon>
        <taxon>Agaricomycotina</taxon>
        <taxon>Agaricomycetes</taxon>
        <taxon>Cantharellales</taxon>
        <taxon>Ceratobasidiaceae</taxon>
        <taxon>Rhizoctonia</taxon>
    </lineage>
</organism>
<dbReference type="PANTHER" id="PTHR37534:SF7">
    <property type="entry name" value="TRANSCRIPTIONAL ACTIVATOR PROTEIN UGA3"/>
    <property type="match status" value="1"/>
</dbReference>
<gene>
    <name evidence="4" type="ORF">V565_121930</name>
</gene>
<reference evidence="4 5" key="1">
    <citation type="submission" date="2013-12" db="EMBL/GenBank/DDBJ databases">
        <authorList>
            <person name="Cubeta M."/>
            <person name="Pakala S."/>
            <person name="Fedorova N."/>
            <person name="Thomas E."/>
            <person name="Dean R."/>
            <person name="Jabaji S."/>
            <person name="Neate S."/>
            <person name="Toda T."/>
            <person name="Tavantzis S."/>
            <person name="Vilgalys R."/>
            <person name="Bharathan N."/>
            <person name="Pakala S."/>
            <person name="Losada L.S."/>
            <person name="Zafar N."/>
            <person name="Nierman W."/>
        </authorList>
    </citation>
    <scope>NUCLEOTIDE SEQUENCE [LARGE SCALE GENOMIC DNA]</scope>
    <source>
        <strain evidence="4 5">123E</strain>
    </source>
</reference>
<dbReference type="GO" id="GO:0000981">
    <property type="term" value="F:DNA-binding transcription factor activity, RNA polymerase II-specific"/>
    <property type="evidence" value="ECO:0007669"/>
    <property type="project" value="InterPro"/>
</dbReference>
<accession>A0A074SET7</accession>
<dbReference type="Pfam" id="PF00172">
    <property type="entry name" value="Zn_clus"/>
    <property type="match status" value="1"/>
</dbReference>
<dbReference type="InterPro" id="IPR036864">
    <property type="entry name" value="Zn2-C6_fun-type_DNA-bd_sf"/>
</dbReference>
<sequence length="595" mass="66495">MPESAGQNKRPALRRSKDGCLTCRRKRKKCSENWPVCSRCARTGSHCVWPPPQPISTLGLDSSMDLSMLESITSLAPMGTQIENFATSGLAANPISADPTPQLHTDESLSLHGNSNSWDLNNFTYSENLGLPNSMPMGLSPSIALTNLSAHGANIGTLSRICAVPGPRVTKSLAIRMWEYAHEFGPRIIWPPESCANCDELDLEEVAPTFRRSIMTLGQMAPTGLEFRDVCNYYSNFLTRIFYDYSLTDTTAKWIFRRFHASTSSKYGTLALAALYRSDYQKSILATSWRAEAKELYSLAVLQFPRDLEDPGLSPWAKLTGLLGIMDFEYHTAQLSKYYAHVTEAVPLIKAIIGGDTIDLFNLRGEQMFDVSMWVWCDILDSMATSRSTRIKYESNLERAAQPGTEESGACEDKGLEWLYGIPNAFAIILARTSALRDAKLSEEEKASKGAELEQLINNWQIRLLGTKGSRLRVGRMGAQEIWRHTALLYVHHAIFKSKPSHPIVKNSVKNIIKIASTLEPGGNPDSFLHIPYFIAGFYAVSQKDRYTMKSRLIGCGNALYLRVLARNLDELWHETDSAGRLTSWSEKKPPRLAF</sequence>
<dbReference type="STRING" id="1423351.A0A074SET7"/>
<dbReference type="SMART" id="SM00066">
    <property type="entry name" value="GAL4"/>
    <property type="match status" value="1"/>
</dbReference>
<evidence type="ECO:0000256" key="1">
    <source>
        <dbReference type="ARBA" id="ARBA00004123"/>
    </source>
</evidence>
<protein>
    <submittedName>
        <fullName evidence="4">Transcription factor</fullName>
    </submittedName>
</protein>
<dbReference type="GO" id="GO:0000976">
    <property type="term" value="F:transcription cis-regulatory region binding"/>
    <property type="evidence" value="ECO:0007669"/>
    <property type="project" value="TreeGrafter"/>
</dbReference>
<comment type="subcellular location">
    <subcellularLocation>
        <location evidence="1">Nucleus</location>
    </subcellularLocation>
</comment>
<dbReference type="SUPFAM" id="SSF57701">
    <property type="entry name" value="Zn2/Cys6 DNA-binding domain"/>
    <property type="match status" value="1"/>
</dbReference>
<proteinExistence type="predicted"/>
<keyword evidence="5" id="KW-1185">Reference proteome</keyword>
<evidence type="ECO:0000313" key="4">
    <source>
        <dbReference type="EMBL" id="KEP48547.1"/>
    </source>
</evidence>
<dbReference type="HOGENOM" id="CLU_018739_0_0_1"/>
<evidence type="ECO:0000313" key="5">
    <source>
        <dbReference type="Proteomes" id="UP000027456"/>
    </source>
</evidence>
<evidence type="ECO:0000259" key="3">
    <source>
        <dbReference type="PROSITE" id="PS50048"/>
    </source>
</evidence>
<dbReference type="Proteomes" id="UP000027456">
    <property type="component" value="Unassembled WGS sequence"/>
</dbReference>
<dbReference type="OrthoDB" id="4937900at2759"/>
<dbReference type="PANTHER" id="PTHR37534">
    <property type="entry name" value="TRANSCRIPTIONAL ACTIVATOR PROTEIN UGA3"/>
    <property type="match status" value="1"/>
</dbReference>
<dbReference type="EMBL" id="AZST01000496">
    <property type="protein sequence ID" value="KEP48547.1"/>
    <property type="molecule type" value="Genomic_DNA"/>
</dbReference>
<dbReference type="PROSITE" id="PS50048">
    <property type="entry name" value="ZN2_CY6_FUNGAL_2"/>
    <property type="match status" value="1"/>
</dbReference>
<name>A0A074SET7_9AGAM</name>
<dbReference type="GO" id="GO:0008270">
    <property type="term" value="F:zinc ion binding"/>
    <property type="evidence" value="ECO:0007669"/>
    <property type="project" value="InterPro"/>
</dbReference>
<dbReference type="PROSITE" id="PS00463">
    <property type="entry name" value="ZN2_CY6_FUNGAL_1"/>
    <property type="match status" value="1"/>
</dbReference>
<feature type="domain" description="Zn(2)-C6 fungal-type" evidence="3">
    <location>
        <begin position="19"/>
        <end position="49"/>
    </location>
</feature>
<dbReference type="CDD" id="cd00067">
    <property type="entry name" value="GAL4"/>
    <property type="match status" value="1"/>
</dbReference>
<dbReference type="AlphaFoldDB" id="A0A074SET7"/>
<dbReference type="Pfam" id="PF11951">
    <property type="entry name" value="Fungal_trans_2"/>
    <property type="match status" value="1"/>
</dbReference>
<dbReference type="Gene3D" id="4.10.240.10">
    <property type="entry name" value="Zn(2)-C6 fungal-type DNA-binding domain"/>
    <property type="match status" value="1"/>
</dbReference>
<comment type="caution">
    <text evidence="4">The sequence shown here is derived from an EMBL/GenBank/DDBJ whole genome shotgun (WGS) entry which is preliminary data.</text>
</comment>
<dbReference type="GO" id="GO:0045944">
    <property type="term" value="P:positive regulation of transcription by RNA polymerase II"/>
    <property type="evidence" value="ECO:0007669"/>
    <property type="project" value="TreeGrafter"/>
</dbReference>
<keyword evidence="2" id="KW-0539">Nucleus</keyword>
<dbReference type="GO" id="GO:0005634">
    <property type="term" value="C:nucleus"/>
    <property type="evidence" value="ECO:0007669"/>
    <property type="project" value="UniProtKB-SubCell"/>
</dbReference>
<dbReference type="InterPro" id="IPR021858">
    <property type="entry name" value="Fun_TF"/>
</dbReference>
<dbReference type="InterPro" id="IPR001138">
    <property type="entry name" value="Zn2Cys6_DnaBD"/>
</dbReference>